<feature type="transmembrane region" description="Helical" evidence="8">
    <location>
        <begin position="157"/>
        <end position="182"/>
    </location>
</feature>
<dbReference type="Gene3D" id="1.10.3470.10">
    <property type="entry name" value="ABC transporter involved in vitamin B12 uptake, BtuC"/>
    <property type="match status" value="1"/>
</dbReference>
<feature type="transmembrane region" description="Helical" evidence="8">
    <location>
        <begin position="314"/>
        <end position="332"/>
    </location>
</feature>
<dbReference type="Pfam" id="PF01032">
    <property type="entry name" value="FecCD"/>
    <property type="match status" value="1"/>
</dbReference>
<dbReference type="InterPro" id="IPR037294">
    <property type="entry name" value="ABC_BtuC-like"/>
</dbReference>
<dbReference type="GO" id="GO:0022857">
    <property type="term" value="F:transmembrane transporter activity"/>
    <property type="evidence" value="ECO:0007669"/>
    <property type="project" value="InterPro"/>
</dbReference>
<feature type="transmembrane region" description="Helical" evidence="8">
    <location>
        <begin position="203"/>
        <end position="225"/>
    </location>
</feature>
<feature type="transmembrane region" description="Helical" evidence="8">
    <location>
        <begin position="126"/>
        <end position="145"/>
    </location>
</feature>
<keyword evidence="5 8" id="KW-0812">Transmembrane</keyword>
<comment type="similarity">
    <text evidence="2">Belongs to the binding-protein-dependent transport system permease family. FecCD subfamily.</text>
</comment>
<feature type="transmembrane region" description="Helical" evidence="8">
    <location>
        <begin position="70"/>
        <end position="90"/>
    </location>
</feature>
<protein>
    <submittedName>
        <fullName evidence="9">Iron ABC transporter permease</fullName>
    </submittedName>
</protein>
<keyword evidence="4" id="KW-1003">Cell membrane</keyword>
<keyword evidence="3" id="KW-0813">Transport</keyword>
<dbReference type="GO" id="GO:0033214">
    <property type="term" value="P:siderophore-iron import into cell"/>
    <property type="evidence" value="ECO:0007669"/>
    <property type="project" value="TreeGrafter"/>
</dbReference>
<dbReference type="FunFam" id="1.10.3470.10:FF:000001">
    <property type="entry name" value="Vitamin B12 ABC transporter permease BtuC"/>
    <property type="match status" value="1"/>
</dbReference>
<feature type="transmembrane region" description="Helical" evidence="8">
    <location>
        <begin position="245"/>
        <end position="273"/>
    </location>
</feature>
<evidence type="ECO:0000313" key="9">
    <source>
        <dbReference type="EMBL" id="NUU63664.1"/>
    </source>
</evidence>
<gene>
    <name evidence="9" type="ORF">HPT30_25260</name>
</gene>
<dbReference type="InterPro" id="IPR000522">
    <property type="entry name" value="ABC_transptr_permease_BtuC"/>
</dbReference>
<reference evidence="9" key="1">
    <citation type="submission" date="2020-06" db="EMBL/GenBank/DDBJ databases">
        <title>Paenibacillus sp. nov., isolated from soil.</title>
        <authorList>
            <person name="Seo Y.L."/>
        </authorList>
    </citation>
    <scope>NUCLEOTIDE SEQUENCE [LARGE SCALE GENOMIC DNA]</scope>
    <source>
        <strain evidence="9">JW14</strain>
    </source>
</reference>
<evidence type="ECO:0000256" key="5">
    <source>
        <dbReference type="ARBA" id="ARBA00022692"/>
    </source>
</evidence>
<evidence type="ECO:0000256" key="1">
    <source>
        <dbReference type="ARBA" id="ARBA00004651"/>
    </source>
</evidence>
<dbReference type="AlphaFoldDB" id="A0A850EW24"/>
<feature type="transmembrane region" description="Helical" evidence="8">
    <location>
        <begin position="285"/>
        <end position="308"/>
    </location>
</feature>
<feature type="transmembrane region" description="Helical" evidence="8">
    <location>
        <begin position="102"/>
        <end position="119"/>
    </location>
</feature>
<dbReference type="CDD" id="cd06550">
    <property type="entry name" value="TM_ABC_iron-siderophores_like"/>
    <property type="match status" value="1"/>
</dbReference>
<dbReference type="PANTHER" id="PTHR30472">
    <property type="entry name" value="FERRIC ENTEROBACTIN TRANSPORT SYSTEM PERMEASE PROTEIN"/>
    <property type="match status" value="1"/>
</dbReference>
<keyword evidence="10" id="KW-1185">Reference proteome</keyword>
<evidence type="ECO:0000256" key="8">
    <source>
        <dbReference type="SAM" id="Phobius"/>
    </source>
</evidence>
<proteinExistence type="inferred from homology"/>
<keyword evidence="7 8" id="KW-0472">Membrane</keyword>
<name>A0A850EW24_9BACL</name>
<dbReference type="GO" id="GO:0005886">
    <property type="term" value="C:plasma membrane"/>
    <property type="evidence" value="ECO:0007669"/>
    <property type="project" value="UniProtKB-SubCell"/>
</dbReference>
<evidence type="ECO:0000256" key="4">
    <source>
        <dbReference type="ARBA" id="ARBA00022475"/>
    </source>
</evidence>
<sequence length="340" mass="36277">MSDIGLKKEGEARKAPPLWLVFSIFGVILLAIAAVTLSYRVKGLTWSTLFSTTNDEVLTYTLWSIRAPRLLLSIILGAGLAVAGCLLQSMTRNPLSDPEILGINQGASCFAVIAIVGFGERDSSTVILLASLCGAGAIGLLISWLSRYSGNDASRLMLAGVAISAFMGALTTGFILLFETQLIEILYWMAGKLTGTTWSDNKLVWALDIPALIVAFLLARTLNLLGQGEELATGLGVNVPRVRQLIGVLIVVLTGSAVAVAGPIGFIGLMVPHMAKRLGGLDHKVILPLSAIMGAVLLSAADFLSQWLTYPADLPVGIITAFMGVPFFLYLLRRQREGHR</sequence>
<keyword evidence="6 8" id="KW-1133">Transmembrane helix</keyword>
<dbReference type="RefSeq" id="WP_175374069.1">
    <property type="nucleotide sequence ID" value="NZ_JABWCS010000220.1"/>
</dbReference>
<comment type="caution">
    <text evidence="9">The sequence shown here is derived from an EMBL/GenBank/DDBJ whole genome shotgun (WGS) entry which is preliminary data.</text>
</comment>
<accession>A0A850EW24</accession>
<dbReference type="PANTHER" id="PTHR30472:SF25">
    <property type="entry name" value="ABC TRANSPORTER PERMEASE PROTEIN MJ0876-RELATED"/>
    <property type="match status" value="1"/>
</dbReference>
<evidence type="ECO:0000256" key="7">
    <source>
        <dbReference type="ARBA" id="ARBA00023136"/>
    </source>
</evidence>
<dbReference type="Proteomes" id="UP000564806">
    <property type="component" value="Unassembled WGS sequence"/>
</dbReference>
<evidence type="ECO:0000256" key="2">
    <source>
        <dbReference type="ARBA" id="ARBA00007935"/>
    </source>
</evidence>
<dbReference type="EMBL" id="JABWCS010000220">
    <property type="protein sequence ID" value="NUU63664.1"/>
    <property type="molecule type" value="Genomic_DNA"/>
</dbReference>
<organism evidence="9 10">
    <name type="scientific">Paenibacillus agri</name>
    <dbReference type="NCBI Taxonomy" id="2744309"/>
    <lineage>
        <taxon>Bacteria</taxon>
        <taxon>Bacillati</taxon>
        <taxon>Bacillota</taxon>
        <taxon>Bacilli</taxon>
        <taxon>Bacillales</taxon>
        <taxon>Paenibacillaceae</taxon>
        <taxon>Paenibacillus</taxon>
    </lineage>
</organism>
<dbReference type="SUPFAM" id="SSF81345">
    <property type="entry name" value="ABC transporter involved in vitamin B12 uptake, BtuC"/>
    <property type="match status" value="1"/>
</dbReference>
<evidence type="ECO:0000256" key="6">
    <source>
        <dbReference type="ARBA" id="ARBA00022989"/>
    </source>
</evidence>
<evidence type="ECO:0000256" key="3">
    <source>
        <dbReference type="ARBA" id="ARBA00022448"/>
    </source>
</evidence>
<comment type="subcellular location">
    <subcellularLocation>
        <location evidence="1">Cell membrane</location>
        <topology evidence="1">Multi-pass membrane protein</topology>
    </subcellularLocation>
</comment>
<evidence type="ECO:0000313" key="10">
    <source>
        <dbReference type="Proteomes" id="UP000564806"/>
    </source>
</evidence>
<feature type="transmembrane region" description="Helical" evidence="8">
    <location>
        <begin position="18"/>
        <end position="39"/>
    </location>
</feature>